<reference evidence="1" key="1">
    <citation type="submission" date="2020-12" db="EMBL/GenBank/DDBJ databases">
        <title>Antrihabitans popcorni sp. nov. and Antrihabitans auranticaus sp. nov., isolated from a larva cave.</title>
        <authorList>
            <person name="Lee S.D."/>
            <person name="Kim I.S."/>
        </authorList>
    </citation>
    <scope>NUCLEOTIDE SEQUENCE</scope>
    <source>
        <strain evidence="1">YC3-6</strain>
    </source>
</reference>
<evidence type="ECO:0000313" key="1">
    <source>
        <dbReference type="EMBL" id="MBJ8337973.1"/>
    </source>
</evidence>
<evidence type="ECO:0008006" key="3">
    <source>
        <dbReference type="Google" id="ProtNLM"/>
    </source>
</evidence>
<comment type="caution">
    <text evidence="1">The sequence shown here is derived from an EMBL/GenBank/DDBJ whole genome shotgun (WGS) entry which is preliminary data.</text>
</comment>
<dbReference type="Proteomes" id="UP000655868">
    <property type="component" value="Unassembled WGS sequence"/>
</dbReference>
<dbReference type="RefSeq" id="WP_199702131.1">
    <property type="nucleotide sequence ID" value="NZ_JAEMNV010000001.1"/>
</dbReference>
<organism evidence="1 2">
    <name type="scientific">Antrihabitans stalagmiti</name>
    <dbReference type="NCBI Taxonomy" id="2799499"/>
    <lineage>
        <taxon>Bacteria</taxon>
        <taxon>Bacillati</taxon>
        <taxon>Actinomycetota</taxon>
        <taxon>Actinomycetes</taxon>
        <taxon>Mycobacteriales</taxon>
        <taxon>Nocardiaceae</taxon>
        <taxon>Antrihabitans</taxon>
    </lineage>
</organism>
<protein>
    <recommendedName>
        <fullName evidence="3">Iron reductase</fullName>
    </recommendedName>
</protein>
<proteinExistence type="predicted"/>
<keyword evidence="2" id="KW-1185">Reference proteome</keyword>
<sequence>MPTAATASPVDRTRTDRTCTALADSCHRLRRLYPDYPRVYAVAAVADEGKRRWWSLRDGVESGRVEQMYARARGEMSSADSAAEVVATSFIHAVVGRVAASIVLEGRAWDPGIENLWIHSDNDGGMDWAGVVDTTVRALPGDPCAAEKDVVVLPCEQSLGVWTAHRCVTSLDAVYEKLSDCTELGYLRYWSIVGETIIGAATYVPILAEASESDALRRGQGLLDAFTTIGRPVRRQRVA</sequence>
<name>A0A934NMJ1_9NOCA</name>
<evidence type="ECO:0000313" key="2">
    <source>
        <dbReference type="Proteomes" id="UP000655868"/>
    </source>
</evidence>
<gene>
    <name evidence="1" type="ORF">JGU71_03650</name>
</gene>
<dbReference type="AlphaFoldDB" id="A0A934NMJ1"/>
<dbReference type="EMBL" id="JAEMNV010000001">
    <property type="protein sequence ID" value="MBJ8337973.1"/>
    <property type="molecule type" value="Genomic_DNA"/>
</dbReference>
<accession>A0A934NMJ1</accession>